<accession>A0A267EI86</accession>
<dbReference type="OrthoDB" id="5959761at2759"/>
<dbReference type="InterPro" id="IPR050230">
    <property type="entry name" value="CALM/Myosin/TropC-like"/>
</dbReference>
<reference evidence="4 5" key="1">
    <citation type="submission" date="2017-06" db="EMBL/GenBank/DDBJ databases">
        <title>A platform for efficient transgenesis in Macrostomum lignano, a flatworm model organism for stem cell research.</title>
        <authorList>
            <person name="Berezikov E."/>
        </authorList>
    </citation>
    <scope>NUCLEOTIDE SEQUENCE [LARGE SCALE GENOMIC DNA]</scope>
    <source>
        <strain evidence="4">DV1</strain>
        <tissue evidence="4">Whole organism</tissue>
    </source>
</reference>
<dbReference type="EMBL" id="NIVC01002124">
    <property type="protein sequence ID" value="PAA60674.1"/>
    <property type="molecule type" value="Genomic_DNA"/>
</dbReference>
<name>A0A267EI86_9PLAT</name>
<dbReference type="InterPro" id="IPR002048">
    <property type="entry name" value="EF_hand_dom"/>
</dbReference>
<dbReference type="PROSITE" id="PS00018">
    <property type="entry name" value="EF_HAND_1"/>
    <property type="match status" value="1"/>
</dbReference>
<proteinExistence type="predicted"/>
<feature type="domain" description="EF-hand" evidence="3">
    <location>
        <begin position="89"/>
        <end position="124"/>
    </location>
</feature>
<evidence type="ECO:0000259" key="3">
    <source>
        <dbReference type="PROSITE" id="PS50222"/>
    </source>
</evidence>
<evidence type="ECO:0000256" key="1">
    <source>
        <dbReference type="ARBA" id="ARBA00022737"/>
    </source>
</evidence>
<keyword evidence="1" id="KW-0677">Repeat</keyword>
<dbReference type="FunFam" id="1.10.238.10:FF:000001">
    <property type="entry name" value="Calmodulin 1"/>
    <property type="match status" value="1"/>
</dbReference>
<evidence type="ECO:0000313" key="5">
    <source>
        <dbReference type="Proteomes" id="UP000215902"/>
    </source>
</evidence>
<protein>
    <recommendedName>
        <fullName evidence="3">EF-hand domain-containing protein</fullName>
    </recommendedName>
</protein>
<sequence length="156" mass="17759">LADSQNSNIMSRMPELDTEEIRDTFRLFDIRGDEKIEARQIGEVVRALGLNPTEAEIKKAGYDKQPDTRITFETFLPIYKDLAKNADKVKPEQFIDGFRVFDKDQNGTISAAELRHLLTSLGEKLKDEEVEQLLAGMDDIHGNINYEDLVRNIMSG</sequence>
<dbReference type="GO" id="GO:0005509">
    <property type="term" value="F:calcium ion binding"/>
    <property type="evidence" value="ECO:0007669"/>
    <property type="project" value="InterPro"/>
</dbReference>
<dbReference type="InterPro" id="IPR011992">
    <property type="entry name" value="EF-hand-dom_pair"/>
</dbReference>
<dbReference type="Pfam" id="PF13499">
    <property type="entry name" value="EF-hand_7"/>
    <property type="match status" value="1"/>
</dbReference>
<keyword evidence="5" id="KW-1185">Reference proteome</keyword>
<dbReference type="SMART" id="SM00054">
    <property type="entry name" value="EFh"/>
    <property type="match status" value="2"/>
</dbReference>
<dbReference type="STRING" id="282301.A0A267EI86"/>
<dbReference type="PROSITE" id="PS50222">
    <property type="entry name" value="EF_HAND_2"/>
    <property type="match status" value="2"/>
</dbReference>
<dbReference type="InterPro" id="IPR018247">
    <property type="entry name" value="EF_Hand_1_Ca_BS"/>
</dbReference>
<evidence type="ECO:0000256" key="2">
    <source>
        <dbReference type="ARBA" id="ARBA00022837"/>
    </source>
</evidence>
<dbReference type="PANTHER" id="PTHR23048:SF49">
    <property type="entry name" value="FI08416P-RELATED"/>
    <property type="match status" value="1"/>
</dbReference>
<evidence type="ECO:0000313" key="4">
    <source>
        <dbReference type="EMBL" id="PAA60674.1"/>
    </source>
</evidence>
<feature type="domain" description="EF-hand" evidence="3">
    <location>
        <begin position="16"/>
        <end position="51"/>
    </location>
</feature>
<dbReference type="AlphaFoldDB" id="A0A267EI86"/>
<dbReference type="PANTHER" id="PTHR23048">
    <property type="entry name" value="MYOSIN LIGHT CHAIN 1, 3"/>
    <property type="match status" value="1"/>
</dbReference>
<keyword evidence="2" id="KW-0106">Calcium</keyword>
<dbReference type="Proteomes" id="UP000215902">
    <property type="component" value="Unassembled WGS sequence"/>
</dbReference>
<dbReference type="Gene3D" id="1.10.238.10">
    <property type="entry name" value="EF-hand"/>
    <property type="match status" value="2"/>
</dbReference>
<comment type="caution">
    <text evidence="4">The sequence shown here is derived from an EMBL/GenBank/DDBJ whole genome shotgun (WGS) entry which is preliminary data.</text>
</comment>
<dbReference type="SUPFAM" id="SSF47473">
    <property type="entry name" value="EF-hand"/>
    <property type="match status" value="1"/>
</dbReference>
<organism evidence="4 5">
    <name type="scientific">Macrostomum lignano</name>
    <dbReference type="NCBI Taxonomy" id="282301"/>
    <lineage>
        <taxon>Eukaryota</taxon>
        <taxon>Metazoa</taxon>
        <taxon>Spiralia</taxon>
        <taxon>Lophotrochozoa</taxon>
        <taxon>Platyhelminthes</taxon>
        <taxon>Rhabditophora</taxon>
        <taxon>Macrostomorpha</taxon>
        <taxon>Macrostomida</taxon>
        <taxon>Macrostomidae</taxon>
        <taxon>Macrostomum</taxon>
    </lineage>
</organism>
<dbReference type="GO" id="GO:0016460">
    <property type="term" value="C:myosin II complex"/>
    <property type="evidence" value="ECO:0007669"/>
    <property type="project" value="TreeGrafter"/>
</dbReference>
<dbReference type="CDD" id="cd00051">
    <property type="entry name" value="EFh"/>
    <property type="match status" value="1"/>
</dbReference>
<feature type="non-terminal residue" evidence="4">
    <location>
        <position position="1"/>
    </location>
</feature>
<gene>
    <name evidence="4" type="ORF">BOX15_Mlig006818g1</name>
</gene>